<feature type="transmembrane region" description="Helical" evidence="5">
    <location>
        <begin position="138"/>
        <end position="155"/>
    </location>
</feature>
<evidence type="ECO:0000313" key="8">
    <source>
        <dbReference type="Proteomes" id="UP001205337"/>
    </source>
</evidence>
<dbReference type="Proteomes" id="UP001205337">
    <property type="component" value="Unassembled WGS sequence"/>
</dbReference>
<feature type="transmembrane region" description="Helical" evidence="5">
    <location>
        <begin position="40"/>
        <end position="57"/>
    </location>
</feature>
<evidence type="ECO:0000256" key="4">
    <source>
        <dbReference type="ARBA" id="ARBA00023136"/>
    </source>
</evidence>
<name>A0ABT1ZG47_9MICO</name>
<accession>A0ABT1ZG47</accession>
<organism evidence="7 8">
    <name type="scientific">Protaetiibacter mangrovi</name>
    <dbReference type="NCBI Taxonomy" id="2970926"/>
    <lineage>
        <taxon>Bacteria</taxon>
        <taxon>Bacillati</taxon>
        <taxon>Actinomycetota</taxon>
        <taxon>Actinomycetes</taxon>
        <taxon>Micrococcales</taxon>
        <taxon>Microbacteriaceae</taxon>
        <taxon>Protaetiibacter</taxon>
    </lineage>
</organism>
<dbReference type="Gene3D" id="1.20.1510.10">
    <property type="entry name" value="Cation efflux protein transmembrane domain"/>
    <property type="match status" value="1"/>
</dbReference>
<feature type="transmembrane region" description="Helical" evidence="5">
    <location>
        <begin position="7"/>
        <end position="34"/>
    </location>
</feature>
<proteinExistence type="predicted"/>
<evidence type="ECO:0000256" key="5">
    <source>
        <dbReference type="SAM" id="Phobius"/>
    </source>
</evidence>
<feature type="transmembrane region" description="Helical" evidence="5">
    <location>
        <begin position="64"/>
        <end position="83"/>
    </location>
</feature>
<evidence type="ECO:0000259" key="6">
    <source>
        <dbReference type="Pfam" id="PF01545"/>
    </source>
</evidence>
<feature type="transmembrane region" description="Helical" evidence="5">
    <location>
        <begin position="161"/>
        <end position="179"/>
    </location>
</feature>
<keyword evidence="2 5" id="KW-0812">Transmembrane</keyword>
<dbReference type="EMBL" id="JANTHX010000007">
    <property type="protein sequence ID" value="MCS0499693.1"/>
    <property type="molecule type" value="Genomic_DNA"/>
</dbReference>
<gene>
    <name evidence="7" type="ORF">NUH29_09040</name>
</gene>
<evidence type="ECO:0000256" key="2">
    <source>
        <dbReference type="ARBA" id="ARBA00022692"/>
    </source>
</evidence>
<dbReference type="InterPro" id="IPR058533">
    <property type="entry name" value="Cation_efflux_TM"/>
</dbReference>
<evidence type="ECO:0000313" key="7">
    <source>
        <dbReference type="EMBL" id="MCS0499693.1"/>
    </source>
</evidence>
<protein>
    <submittedName>
        <fullName evidence="7">Cation transporter</fullName>
    </submittedName>
</protein>
<comment type="subcellular location">
    <subcellularLocation>
        <location evidence="1">Membrane</location>
        <topology evidence="1">Multi-pass membrane protein</topology>
    </subcellularLocation>
</comment>
<keyword evidence="4 5" id="KW-0472">Membrane</keyword>
<dbReference type="SUPFAM" id="SSF161111">
    <property type="entry name" value="Cation efflux protein transmembrane domain-like"/>
    <property type="match status" value="1"/>
</dbReference>
<keyword evidence="8" id="KW-1185">Reference proteome</keyword>
<comment type="caution">
    <text evidence="7">The sequence shown here is derived from an EMBL/GenBank/DDBJ whole genome shotgun (WGS) entry which is preliminary data.</text>
</comment>
<keyword evidence="3 5" id="KW-1133">Transmembrane helix</keyword>
<evidence type="ECO:0000256" key="3">
    <source>
        <dbReference type="ARBA" id="ARBA00022989"/>
    </source>
</evidence>
<dbReference type="RefSeq" id="WP_258798759.1">
    <property type="nucleotide sequence ID" value="NZ_JANTHX010000007.1"/>
</dbReference>
<reference evidence="7 8" key="1">
    <citation type="submission" date="2022-08" db="EMBL/GenBank/DDBJ databases">
        <authorList>
            <person name="Li F."/>
        </authorList>
    </citation>
    <scope>NUCLEOTIDE SEQUENCE [LARGE SCALE GENOMIC DNA]</scope>
    <source>
        <strain evidence="7 8">10F1B-8-1</strain>
    </source>
</reference>
<evidence type="ECO:0000256" key="1">
    <source>
        <dbReference type="ARBA" id="ARBA00004141"/>
    </source>
</evidence>
<dbReference type="InterPro" id="IPR027469">
    <property type="entry name" value="Cation_efflux_TMD_sf"/>
</dbReference>
<feature type="transmembrane region" description="Helical" evidence="5">
    <location>
        <begin position="95"/>
        <end position="117"/>
    </location>
</feature>
<feature type="domain" description="Cation efflux protein transmembrane" evidence="6">
    <location>
        <begin position="7"/>
        <end position="178"/>
    </location>
</feature>
<dbReference type="Pfam" id="PF01545">
    <property type="entry name" value="Cation_efflux"/>
    <property type="match status" value="1"/>
</dbReference>
<sequence length="194" mass="20515">MTFRRTVLVVALLNLGFFAVDFVVALTIGSVSLFADSVDFLEDASINLLIFAASAWSMRRQSHVGSVLAFVILVPAVATIIAAVQKILNPVAPEIVPLSLTAAGALAINLTCALLLVRHRNLTGSMARAAWLSARNDALANVAIIAGAVATLWVHTGWVDIAIGIAIGLLNADAARAVWRAARDERLGRRSARP</sequence>